<gene>
    <name evidence="2" type="primary">Tmem26_3</name>
    <name evidence="2" type="ORF">GTO92_0006348</name>
</gene>
<feature type="transmembrane region" description="Helical" evidence="1">
    <location>
        <begin position="199"/>
        <end position="224"/>
    </location>
</feature>
<dbReference type="PANTHER" id="PTHR22168:SF3">
    <property type="entry name" value="TRANSMEMBRANE PROTEIN 26"/>
    <property type="match status" value="1"/>
</dbReference>
<feature type="transmembrane region" description="Helical" evidence="1">
    <location>
        <begin position="15"/>
        <end position="34"/>
    </location>
</feature>
<evidence type="ECO:0000313" key="3">
    <source>
        <dbReference type="Proteomes" id="UP001166052"/>
    </source>
</evidence>
<dbReference type="Pfam" id="PF09772">
    <property type="entry name" value="Tmem26"/>
    <property type="match status" value="1"/>
</dbReference>
<dbReference type="InterPro" id="IPR019169">
    <property type="entry name" value="Transmembrane_26"/>
</dbReference>
<comment type="caution">
    <text evidence="2">The sequence shown here is derived from an EMBL/GenBank/DDBJ whole genome shotgun (WGS) entry which is preliminary data.</text>
</comment>
<keyword evidence="1" id="KW-0812">Transmembrane</keyword>
<dbReference type="PANTHER" id="PTHR22168">
    <property type="entry name" value="TMEM26 PROTEIN"/>
    <property type="match status" value="1"/>
</dbReference>
<keyword evidence="3" id="KW-1185">Reference proteome</keyword>
<sequence>MIWALKKRKGKDCKWFSPAILLYLICVMPSIWILEVHHHQVEKNDKNVSNVELNDELAGANSYHLSFNQNITEIFKLLSSVCNDAWILGLHQTLLILLIVGKWVLPMGYGITRDEFSQLLLIFVSIAADILEFTTETLSEPNVRRRQAKAYTVSVYSCTVSKTNGLGLVLSKTDNQPQERLRASQNSSGSLLSTYRADIWNIIVSLFIHDGPFFVLRMLVMIYFKVIHQMLVFFSIKNFLVLLIQIYRLSVICEDYRSRLPH</sequence>
<feature type="non-terminal residue" evidence="2">
    <location>
        <position position="1"/>
    </location>
</feature>
<name>A0ABS2Z124_POLSE</name>
<feature type="transmembrane region" description="Helical" evidence="1">
    <location>
        <begin position="85"/>
        <end position="105"/>
    </location>
</feature>
<dbReference type="EMBL" id="JAAWVN010016023">
    <property type="protein sequence ID" value="MBN3292343.1"/>
    <property type="molecule type" value="Genomic_DNA"/>
</dbReference>
<proteinExistence type="predicted"/>
<evidence type="ECO:0000313" key="2">
    <source>
        <dbReference type="EMBL" id="MBN3292343.1"/>
    </source>
</evidence>
<organism evidence="2 3">
    <name type="scientific">Polypterus senegalus</name>
    <name type="common">Senegal bichir</name>
    <dbReference type="NCBI Taxonomy" id="55291"/>
    <lineage>
        <taxon>Eukaryota</taxon>
        <taxon>Metazoa</taxon>
        <taxon>Chordata</taxon>
        <taxon>Craniata</taxon>
        <taxon>Vertebrata</taxon>
        <taxon>Euteleostomi</taxon>
        <taxon>Actinopterygii</taxon>
        <taxon>Polypteriformes</taxon>
        <taxon>Polypteridae</taxon>
        <taxon>Polypterus</taxon>
    </lineage>
</organism>
<keyword evidence="1" id="KW-0472">Membrane</keyword>
<evidence type="ECO:0000256" key="1">
    <source>
        <dbReference type="SAM" id="Phobius"/>
    </source>
</evidence>
<feature type="transmembrane region" description="Helical" evidence="1">
    <location>
        <begin position="230"/>
        <end position="249"/>
    </location>
</feature>
<accession>A0ABS2Z124</accession>
<reference evidence="2" key="1">
    <citation type="journal article" date="2021" name="Cell">
        <title>Tracing the genetic footprints of vertebrate landing in non-teleost ray-finned fishes.</title>
        <authorList>
            <person name="Bi X."/>
            <person name="Wang K."/>
            <person name="Yang L."/>
            <person name="Pan H."/>
            <person name="Jiang H."/>
            <person name="Wei Q."/>
            <person name="Fang M."/>
            <person name="Yu H."/>
            <person name="Zhu C."/>
            <person name="Cai Y."/>
            <person name="He Y."/>
            <person name="Gan X."/>
            <person name="Zeng H."/>
            <person name="Yu D."/>
            <person name="Zhu Y."/>
            <person name="Jiang H."/>
            <person name="Qiu Q."/>
            <person name="Yang H."/>
            <person name="Zhang Y.E."/>
            <person name="Wang W."/>
            <person name="Zhu M."/>
            <person name="He S."/>
            <person name="Zhang G."/>
        </authorList>
    </citation>
    <scope>NUCLEOTIDE SEQUENCE</scope>
    <source>
        <strain evidence="2">Bchr_001</strain>
    </source>
</reference>
<feature type="non-terminal residue" evidence="2">
    <location>
        <position position="262"/>
    </location>
</feature>
<protein>
    <submittedName>
        <fullName evidence="2">TMM26 protein</fullName>
    </submittedName>
</protein>
<keyword evidence="1" id="KW-1133">Transmembrane helix</keyword>
<dbReference type="Proteomes" id="UP001166052">
    <property type="component" value="Unassembled WGS sequence"/>
</dbReference>